<dbReference type="EMBL" id="JBAFSM010000016">
    <property type="protein sequence ID" value="MEG3437532.1"/>
    <property type="molecule type" value="Genomic_DNA"/>
</dbReference>
<comment type="caution">
    <text evidence="1">The sequence shown here is derived from an EMBL/GenBank/DDBJ whole genome shotgun (WGS) entry which is preliminary data.</text>
</comment>
<evidence type="ECO:0000313" key="1">
    <source>
        <dbReference type="EMBL" id="MEG3437532.1"/>
    </source>
</evidence>
<name>A0AAW9QTD2_9CHRO</name>
<dbReference type="RefSeq" id="WP_332865010.1">
    <property type="nucleotide sequence ID" value="NZ_JBAFSM010000016.1"/>
</dbReference>
<organism evidence="1 2">
    <name type="scientific">Pannus brasiliensis CCIBt3594</name>
    <dbReference type="NCBI Taxonomy" id="1427578"/>
    <lineage>
        <taxon>Bacteria</taxon>
        <taxon>Bacillati</taxon>
        <taxon>Cyanobacteriota</taxon>
        <taxon>Cyanophyceae</taxon>
        <taxon>Oscillatoriophycideae</taxon>
        <taxon>Chroococcales</taxon>
        <taxon>Microcystaceae</taxon>
        <taxon>Pannus</taxon>
    </lineage>
</organism>
<dbReference type="AlphaFoldDB" id="A0AAW9QTD2"/>
<dbReference type="InterPro" id="IPR002636">
    <property type="entry name" value="DUF29"/>
</dbReference>
<evidence type="ECO:0000313" key="2">
    <source>
        <dbReference type="Proteomes" id="UP001328733"/>
    </source>
</evidence>
<sequence length="151" mass="18199">MTTITPKGTLYDTDYYRWVEETLDRLRSRDYEAIDWENLIEEVTDLGISQKQAIESLTTRLLEHFLKLAYWEAEREYNARKWRSEIVNFRRQILKSLRKSPSLKPYLRENYPECLEDARKSMSELFDLPIEIPITLDQALDEDWFPEIDSE</sequence>
<proteinExistence type="predicted"/>
<dbReference type="PANTHER" id="PTHR34235">
    <property type="entry name" value="SLR1203 PROTEIN-RELATED"/>
    <property type="match status" value="1"/>
</dbReference>
<dbReference type="Gene3D" id="1.20.1220.20">
    <property type="entry name" value="Uncharcterised protein PF01724"/>
    <property type="match status" value="1"/>
</dbReference>
<accession>A0AAW9QTD2</accession>
<reference evidence="1 2" key="1">
    <citation type="submission" date="2024-01" db="EMBL/GenBank/DDBJ databases">
        <title>Genomic insights into the taxonomy and metabolism of the cyanobacterium Pannus brasiliensis CCIBt3594.</title>
        <authorList>
            <person name="Machado M."/>
            <person name="Botero N.B."/>
            <person name="Andreote A.P.D."/>
            <person name="Feitosa A.M.T."/>
            <person name="Popin R."/>
            <person name="Sivonen K."/>
            <person name="Fiore M.F."/>
        </authorList>
    </citation>
    <scope>NUCLEOTIDE SEQUENCE [LARGE SCALE GENOMIC DNA]</scope>
    <source>
        <strain evidence="1 2">CCIBt3594</strain>
    </source>
</reference>
<gene>
    <name evidence="1" type="ORF">V0288_10415</name>
</gene>
<protein>
    <submittedName>
        <fullName evidence="1">DUF29 domain-containing protein</fullName>
    </submittedName>
</protein>
<dbReference type="Proteomes" id="UP001328733">
    <property type="component" value="Unassembled WGS sequence"/>
</dbReference>
<keyword evidence="2" id="KW-1185">Reference proteome</keyword>
<dbReference type="PANTHER" id="PTHR34235:SF3">
    <property type="entry name" value="SLR1203 PROTEIN"/>
    <property type="match status" value="1"/>
</dbReference>
<dbReference type="Pfam" id="PF01724">
    <property type="entry name" value="DUF29"/>
    <property type="match status" value="1"/>
</dbReference>